<evidence type="ECO:0000313" key="3">
    <source>
        <dbReference type="Proteomes" id="UP000268329"/>
    </source>
</evidence>
<reference evidence="2 3" key="1">
    <citation type="submission" date="2018-10" db="EMBL/GenBank/DDBJ databases">
        <title>The genome of Streptomyces dangxiongensis Z022.</title>
        <authorList>
            <person name="Zhang B."/>
        </authorList>
    </citation>
    <scope>NUCLEOTIDE SEQUENCE [LARGE SCALE GENOMIC DNA]</scope>
    <source>
        <strain evidence="2 3">Z022</strain>
    </source>
</reference>
<dbReference type="RefSeq" id="WP_121791337.1">
    <property type="nucleotide sequence ID" value="NZ_CP033073.1"/>
</dbReference>
<dbReference type="Pfam" id="PF02945">
    <property type="entry name" value="Endonuclease_7"/>
    <property type="match status" value="1"/>
</dbReference>
<evidence type="ECO:0000313" key="2">
    <source>
        <dbReference type="EMBL" id="AYN43928.1"/>
    </source>
</evidence>
<protein>
    <submittedName>
        <fullName evidence="2">Uncharacterized protein</fullName>
    </submittedName>
</protein>
<proteinExistence type="predicted"/>
<feature type="region of interest" description="Disordered" evidence="1">
    <location>
        <begin position="1"/>
        <end position="52"/>
    </location>
</feature>
<name>A0A3G2JNA8_9ACTN</name>
<organism evidence="2 3">
    <name type="scientific">Streptomyces dangxiongensis</name>
    <dbReference type="NCBI Taxonomy" id="1442032"/>
    <lineage>
        <taxon>Bacteria</taxon>
        <taxon>Bacillati</taxon>
        <taxon>Actinomycetota</taxon>
        <taxon>Actinomycetes</taxon>
        <taxon>Kitasatosporales</taxon>
        <taxon>Streptomycetaceae</taxon>
        <taxon>Streptomyces</taxon>
    </lineage>
</organism>
<sequence>MVRGRRSGEWPANGRRSTARGRRSPGRGQSSSPGTASAGQVDHRHRPGKVRGIPCFNRNSAIGRWGEDAPGCPPDCRYVEGNSWKPILVAPGVYQLPS</sequence>
<dbReference type="InterPro" id="IPR038563">
    <property type="entry name" value="Endonuclease_7_sf"/>
</dbReference>
<keyword evidence="3" id="KW-1185">Reference proteome</keyword>
<dbReference type="KEGG" id="sdd:D9753_28650"/>
<dbReference type="AlphaFoldDB" id="A0A3G2JNA8"/>
<dbReference type="OrthoDB" id="581550at2"/>
<evidence type="ECO:0000256" key="1">
    <source>
        <dbReference type="SAM" id="MobiDB-lite"/>
    </source>
</evidence>
<dbReference type="InterPro" id="IPR004211">
    <property type="entry name" value="Endonuclease_7"/>
</dbReference>
<dbReference type="Proteomes" id="UP000268329">
    <property type="component" value="Chromosome"/>
</dbReference>
<dbReference type="EMBL" id="CP033073">
    <property type="protein sequence ID" value="AYN43928.1"/>
    <property type="molecule type" value="Genomic_DNA"/>
</dbReference>
<accession>A0A3G2JNA8</accession>
<gene>
    <name evidence="2" type="ORF">D9753_28650</name>
</gene>
<dbReference type="Gene3D" id="3.40.1800.10">
    <property type="entry name" value="His-Me finger endonucleases"/>
    <property type="match status" value="1"/>
</dbReference>